<organism evidence="4 5">
    <name type="scientific">Actinomadura logoneensis</name>
    <dbReference type="NCBI Taxonomy" id="2293572"/>
    <lineage>
        <taxon>Bacteria</taxon>
        <taxon>Bacillati</taxon>
        <taxon>Actinomycetota</taxon>
        <taxon>Actinomycetes</taxon>
        <taxon>Streptosporangiales</taxon>
        <taxon>Thermomonosporaceae</taxon>
        <taxon>Actinomadura</taxon>
    </lineage>
</organism>
<feature type="transmembrane region" description="Helical" evidence="2">
    <location>
        <begin position="254"/>
        <end position="275"/>
    </location>
</feature>
<dbReference type="EMBL" id="QURH01000283">
    <property type="protein sequence ID" value="RFU40477.1"/>
    <property type="molecule type" value="Genomic_DNA"/>
</dbReference>
<feature type="transmembrane region" description="Helical" evidence="2">
    <location>
        <begin position="44"/>
        <end position="64"/>
    </location>
</feature>
<sequence length="336" mass="35136">MLAGTIVAMVVLMIPMAIVWVATGHDLNDSGKDGSIFGNTNADLFFNLAGLALLIPVAGFAAWWIQRRRPGTLLSVTGRIRWRWLLACCGLSLAFLGLSYGLSVAAGLAGGDDGGDDGHWVGWGKFLVTALIVLVLVPFQASAEEVVFRGWLVQAVGAYTLEGRTAPFARALSRVLRTPWPGIVVAGGAFAVGHDYTGWGPVDIFMFGAILGWLAVRTGGLESGMAVHTFNNIMSFLVPAALGTLDLEQGSVGFLPVLADVTALAAYALAVVWLARRMGITNRTPAAEGPQPQDTPSQDTPSQSTQSAPPHADGHSVPSLPDGQAAAPYQGGHPIG</sequence>
<feature type="transmembrane region" description="Helical" evidence="2">
    <location>
        <begin position="7"/>
        <end position="24"/>
    </location>
</feature>
<protein>
    <submittedName>
        <fullName evidence="4">CPBP family intramembrane metalloprotease</fullName>
    </submittedName>
</protein>
<dbReference type="Pfam" id="PF02517">
    <property type="entry name" value="Rce1-like"/>
    <property type="match status" value="1"/>
</dbReference>
<dbReference type="GO" id="GO:0008237">
    <property type="term" value="F:metallopeptidase activity"/>
    <property type="evidence" value="ECO:0007669"/>
    <property type="project" value="UniProtKB-KW"/>
</dbReference>
<keyword evidence="2" id="KW-0472">Membrane</keyword>
<keyword evidence="2" id="KW-1133">Transmembrane helix</keyword>
<feature type="domain" description="CAAX prenyl protease 2/Lysostaphin resistance protein A-like" evidence="3">
    <location>
        <begin position="130"/>
        <end position="234"/>
    </location>
</feature>
<name>A0A372JKC8_9ACTN</name>
<reference evidence="4 5" key="1">
    <citation type="submission" date="2018-08" db="EMBL/GenBank/DDBJ databases">
        <title>Actinomadura jelena sp. nov., a novel Actinomycete isolated from soil in Chad.</title>
        <authorList>
            <person name="Shi L."/>
        </authorList>
    </citation>
    <scope>NUCLEOTIDE SEQUENCE [LARGE SCALE GENOMIC DNA]</scope>
    <source>
        <strain evidence="4 5">NEAU-G17</strain>
    </source>
</reference>
<keyword evidence="2" id="KW-0812">Transmembrane</keyword>
<gene>
    <name evidence="4" type="ORF">DZF91_16790</name>
</gene>
<evidence type="ECO:0000256" key="2">
    <source>
        <dbReference type="SAM" id="Phobius"/>
    </source>
</evidence>
<evidence type="ECO:0000313" key="4">
    <source>
        <dbReference type="EMBL" id="RFU40477.1"/>
    </source>
</evidence>
<evidence type="ECO:0000313" key="5">
    <source>
        <dbReference type="Proteomes" id="UP000261811"/>
    </source>
</evidence>
<feature type="compositionally biased region" description="Low complexity" evidence="1">
    <location>
        <begin position="290"/>
        <end position="310"/>
    </location>
</feature>
<proteinExistence type="predicted"/>
<evidence type="ECO:0000256" key="1">
    <source>
        <dbReference type="SAM" id="MobiDB-lite"/>
    </source>
</evidence>
<keyword evidence="4" id="KW-0378">Hydrolase</keyword>
<keyword evidence="5" id="KW-1185">Reference proteome</keyword>
<dbReference type="GO" id="GO:0004175">
    <property type="term" value="F:endopeptidase activity"/>
    <property type="evidence" value="ECO:0007669"/>
    <property type="project" value="UniProtKB-ARBA"/>
</dbReference>
<dbReference type="GO" id="GO:0080120">
    <property type="term" value="P:CAAX-box protein maturation"/>
    <property type="evidence" value="ECO:0007669"/>
    <property type="project" value="UniProtKB-ARBA"/>
</dbReference>
<feature type="region of interest" description="Disordered" evidence="1">
    <location>
        <begin position="283"/>
        <end position="336"/>
    </location>
</feature>
<dbReference type="GO" id="GO:0006508">
    <property type="term" value="P:proteolysis"/>
    <property type="evidence" value="ECO:0007669"/>
    <property type="project" value="UniProtKB-KW"/>
</dbReference>
<keyword evidence="4" id="KW-0482">Metalloprotease</keyword>
<dbReference type="AlphaFoldDB" id="A0A372JKC8"/>
<dbReference type="InterPro" id="IPR003675">
    <property type="entry name" value="Rce1/LyrA-like_dom"/>
</dbReference>
<feature type="transmembrane region" description="Helical" evidence="2">
    <location>
        <begin position="84"/>
        <end position="108"/>
    </location>
</feature>
<evidence type="ECO:0000259" key="3">
    <source>
        <dbReference type="Pfam" id="PF02517"/>
    </source>
</evidence>
<feature type="transmembrane region" description="Helical" evidence="2">
    <location>
        <begin position="120"/>
        <end position="139"/>
    </location>
</feature>
<keyword evidence="4" id="KW-0645">Protease</keyword>
<feature type="transmembrane region" description="Helical" evidence="2">
    <location>
        <begin position="198"/>
        <end position="216"/>
    </location>
</feature>
<accession>A0A372JKC8</accession>
<dbReference type="Proteomes" id="UP000261811">
    <property type="component" value="Unassembled WGS sequence"/>
</dbReference>
<comment type="caution">
    <text evidence="4">The sequence shown here is derived from an EMBL/GenBank/DDBJ whole genome shotgun (WGS) entry which is preliminary data.</text>
</comment>